<dbReference type="InterPro" id="IPR017850">
    <property type="entry name" value="Alkaline_phosphatase_core_sf"/>
</dbReference>
<comment type="caution">
    <text evidence="3">The sequence shown here is derived from an EMBL/GenBank/DDBJ whole genome shotgun (WGS) entry which is preliminary data.</text>
</comment>
<dbReference type="EMBL" id="JBHTAT010000001">
    <property type="protein sequence ID" value="MFC7254445.1"/>
    <property type="molecule type" value="Genomic_DNA"/>
</dbReference>
<keyword evidence="4" id="KW-1185">Reference proteome</keyword>
<accession>A0ABD5ZVI7</accession>
<reference evidence="3 4" key="1">
    <citation type="journal article" date="2019" name="Int. J. Syst. Evol. Microbiol.">
        <title>The Global Catalogue of Microorganisms (GCM) 10K type strain sequencing project: providing services to taxonomists for standard genome sequencing and annotation.</title>
        <authorList>
            <consortium name="The Broad Institute Genomics Platform"/>
            <consortium name="The Broad Institute Genome Sequencing Center for Infectious Disease"/>
            <person name="Wu L."/>
            <person name="Ma J."/>
        </authorList>
    </citation>
    <scope>NUCLEOTIDE SEQUENCE [LARGE SCALE GENOMIC DNA]</scope>
    <source>
        <strain evidence="3 4">GX21</strain>
    </source>
</reference>
<comment type="similarity">
    <text evidence="1">Belongs to the sulfatase family.</text>
</comment>
<dbReference type="RefSeq" id="WP_379702648.1">
    <property type="nucleotide sequence ID" value="NZ_JBHTAT010000001.1"/>
</dbReference>
<name>A0ABD5ZVI7_9EURY</name>
<evidence type="ECO:0000313" key="4">
    <source>
        <dbReference type="Proteomes" id="UP001596434"/>
    </source>
</evidence>
<dbReference type="Proteomes" id="UP001596434">
    <property type="component" value="Unassembled WGS sequence"/>
</dbReference>
<evidence type="ECO:0000259" key="2">
    <source>
        <dbReference type="Pfam" id="PF00884"/>
    </source>
</evidence>
<feature type="domain" description="Sulfatase N-terminal" evidence="2">
    <location>
        <begin position="3"/>
        <end position="309"/>
    </location>
</feature>
<dbReference type="PANTHER" id="PTHR42693:SF33">
    <property type="entry name" value="ARYLSULFATASE"/>
    <property type="match status" value="1"/>
</dbReference>
<evidence type="ECO:0000256" key="1">
    <source>
        <dbReference type="ARBA" id="ARBA00008779"/>
    </source>
</evidence>
<dbReference type="InterPro" id="IPR000917">
    <property type="entry name" value="Sulfatase_N"/>
</dbReference>
<organism evidence="3 4">
    <name type="scientific">Haloplanus litoreus</name>
    <dbReference type="NCBI Taxonomy" id="767515"/>
    <lineage>
        <taxon>Archaea</taxon>
        <taxon>Methanobacteriati</taxon>
        <taxon>Methanobacteriota</taxon>
        <taxon>Stenosarchaea group</taxon>
        <taxon>Halobacteria</taxon>
        <taxon>Halobacteriales</taxon>
        <taxon>Haloferacaceae</taxon>
        <taxon>Haloplanus</taxon>
    </lineage>
</organism>
<dbReference type="SUPFAM" id="SSF53649">
    <property type="entry name" value="Alkaline phosphatase-like"/>
    <property type="match status" value="1"/>
</dbReference>
<dbReference type="Gene3D" id="3.30.1120.10">
    <property type="match status" value="1"/>
</dbReference>
<evidence type="ECO:0000313" key="3">
    <source>
        <dbReference type="EMBL" id="MFC7254445.1"/>
    </source>
</evidence>
<protein>
    <submittedName>
        <fullName evidence="3">Sulfatase-like hydrolase/transferase</fullName>
    </submittedName>
</protein>
<dbReference type="PANTHER" id="PTHR42693">
    <property type="entry name" value="ARYLSULFATASE FAMILY MEMBER"/>
    <property type="match status" value="1"/>
</dbReference>
<gene>
    <name evidence="3" type="ORF">ACFQKE_03875</name>
</gene>
<dbReference type="GeneID" id="96952759"/>
<sequence length="423" mass="48063">MTVDSLRADHCGFLGSEWPLTPTIDRLADEGVSFRQAIAPGPRTPSSLPALFTGEFVSHDEDWRMADWQGRQRRIGTHMSRFTHLSERLRRRGYETAAFTANPWTTRESNFHLGFDEFDEVSADGDVPSERLSDSWLFTLADRGFEALPVDPVGWSNKKEWFSQWSGYFESIRERLHGLSEPFFLWVFILDTHQPYITPRRFRAECSAWEMYYSVLRYWRGEVADAALPPHARSMIARTYRDAVRSVDGFVEALTEATDAYDPITVFLSDHGEALGEHGNFGHERTLYEENLRVPCFVHGVGRSAAVREQFPLRVASDLVVDLVSPTEFEPEAYTRQFVVSTTENGHRTAIRTARWKLVVGDGPDRLYDHQSDPAESNDVRAAHPAVASALRDIYDRHEATQAEKAATEAATEALVTEEWGSL</sequence>
<dbReference type="Gene3D" id="3.40.720.10">
    <property type="entry name" value="Alkaline Phosphatase, subunit A"/>
    <property type="match status" value="1"/>
</dbReference>
<dbReference type="InterPro" id="IPR050738">
    <property type="entry name" value="Sulfatase"/>
</dbReference>
<proteinExistence type="inferred from homology"/>
<dbReference type="Pfam" id="PF00884">
    <property type="entry name" value="Sulfatase"/>
    <property type="match status" value="1"/>
</dbReference>
<dbReference type="AlphaFoldDB" id="A0ABD5ZVI7"/>